<name>A0AAV6K8S8_9ERIC</name>
<proteinExistence type="predicted"/>
<reference evidence="1" key="1">
    <citation type="submission" date="2020-08" db="EMBL/GenBank/DDBJ databases">
        <title>Plant Genome Project.</title>
        <authorList>
            <person name="Zhang R.-G."/>
        </authorList>
    </citation>
    <scope>NUCLEOTIDE SEQUENCE</scope>
    <source>
        <strain evidence="1">WSP0</strain>
        <tissue evidence="1">Leaf</tissue>
    </source>
</reference>
<keyword evidence="2" id="KW-1185">Reference proteome</keyword>
<gene>
    <name evidence="1" type="ORF">RHGRI_014227</name>
</gene>
<comment type="caution">
    <text evidence="1">The sequence shown here is derived from an EMBL/GenBank/DDBJ whole genome shotgun (WGS) entry which is preliminary data.</text>
</comment>
<sequence>MMSLHAFDDPLMCKMFPSSRGLSVSYGLTSSQAGLFQITWHSRPSFFSALSRPRKLKKTLIRSSV</sequence>
<organism evidence="1 2">
    <name type="scientific">Rhododendron griersonianum</name>
    <dbReference type="NCBI Taxonomy" id="479676"/>
    <lineage>
        <taxon>Eukaryota</taxon>
        <taxon>Viridiplantae</taxon>
        <taxon>Streptophyta</taxon>
        <taxon>Embryophyta</taxon>
        <taxon>Tracheophyta</taxon>
        <taxon>Spermatophyta</taxon>
        <taxon>Magnoliopsida</taxon>
        <taxon>eudicotyledons</taxon>
        <taxon>Gunneridae</taxon>
        <taxon>Pentapetalae</taxon>
        <taxon>asterids</taxon>
        <taxon>Ericales</taxon>
        <taxon>Ericaceae</taxon>
        <taxon>Ericoideae</taxon>
        <taxon>Rhodoreae</taxon>
        <taxon>Rhododendron</taxon>
    </lineage>
</organism>
<accession>A0AAV6K8S8</accession>
<evidence type="ECO:0000313" key="2">
    <source>
        <dbReference type="Proteomes" id="UP000823749"/>
    </source>
</evidence>
<dbReference type="AlphaFoldDB" id="A0AAV6K8S8"/>
<protein>
    <submittedName>
        <fullName evidence="1">Uncharacterized protein</fullName>
    </submittedName>
</protein>
<evidence type="ECO:0000313" key="1">
    <source>
        <dbReference type="EMBL" id="KAG5548801.1"/>
    </source>
</evidence>
<dbReference type="EMBL" id="JACTNZ010000005">
    <property type="protein sequence ID" value="KAG5548801.1"/>
    <property type="molecule type" value="Genomic_DNA"/>
</dbReference>
<dbReference type="Proteomes" id="UP000823749">
    <property type="component" value="Chromosome 5"/>
</dbReference>